<dbReference type="InterPro" id="IPR058594">
    <property type="entry name" value="PB1-like_dom_pln"/>
</dbReference>
<feature type="compositionally biased region" description="Polar residues" evidence="1">
    <location>
        <begin position="283"/>
        <end position="292"/>
    </location>
</feature>
<sequence length="587" mass="63942">MAENDVVSLQKLVLKTPPSNVNVTHCLPSLKIQHKPLLPFTRQWRWLDCGNCCDLCGARLLYRIGYHHLPQTKTVSKAHLSGKVVRNDFLECYLWMEDPWITIIFHHGGLFVTERDGAVNYSGGQIFELPRVDVDTVDVFFIRDYYKTLGYDNVTHCWWLVPNRPLQRGLRALTHDKELMEMCYAGQTNKGVVHVYYEHGVSEPVFNEKTGLASSKGKELIVLPDPIPHTYPSINVTVNTIFTTLPPIPTSEAMNTTIPTPTTIPPTMPTGKGISGPKHKSHTTATSVSYSKSPPKEMAAPTAAAPSVKPTPPPKTMAKPTVATTSKPNPRPKRLGHSTAAPTMKPNPPPKSTAQPTSKPVTRSTSQKSRRSDIPKKGPQKVKNAALHARRPLTRSAATGTFGRASVKGNDLKTVFVSLSSEEESSDSHDSYDSVEDEPYRPAADDVSSEEEEVVGQRSTGKKSDAKDVNEKSSVMLEDDGIVCAESGSEDDEFFFGPIPKVQQPAVRPSKLPPKRKLSTPNATTQPSSTPSASTPSPLSASTPSATTPSASTLPTSSQLASTETATNLPAMRFVPNPGFKPPRTKN</sequence>
<feature type="compositionally biased region" description="Low complexity" evidence="1">
    <location>
        <begin position="316"/>
        <end position="325"/>
    </location>
</feature>
<evidence type="ECO:0000313" key="4">
    <source>
        <dbReference type="Proteomes" id="UP000289738"/>
    </source>
</evidence>
<proteinExistence type="predicted"/>
<evidence type="ECO:0000259" key="2">
    <source>
        <dbReference type="Pfam" id="PF26130"/>
    </source>
</evidence>
<feature type="compositionally biased region" description="Basic and acidic residues" evidence="1">
    <location>
        <begin position="462"/>
        <end position="471"/>
    </location>
</feature>
<organism evidence="3 4">
    <name type="scientific">Arachis hypogaea</name>
    <name type="common">Peanut</name>
    <dbReference type="NCBI Taxonomy" id="3818"/>
    <lineage>
        <taxon>Eukaryota</taxon>
        <taxon>Viridiplantae</taxon>
        <taxon>Streptophyta</taxon>
        <taxon>Embryophyta</taxon>
        <taxon>Tracheophyta</taxon>
        <taxon>Spermatophyta</taxon>
        <taxon>Magnoliopsida</taxon>
        <taxon>eudicotyledons</taxon>
        <taxon>Gunneridae</taxon>
        <taxon>Pentapetalae</taxon>
        <taxon>rosids</taxon>
        <taxon>fabids</taxon>
        <taxon>Fabales</taxon>
        <taxon>Fabaceae</taxon>
        <taxon>Papilionoideae</taxon>
        <taxon>50 kb inversion clade</taxon>
        <taxon>dalbergioids sensu lato</taxon>
        <taxon>Dalbergieae</taxon>
        <taxon>Pterocarpus clade</taxon>
        <taxon>Arachis</taxon>
    </lineage>
</organism>
<reference evidence="3 4" key="1">
    <citation type="submission" date="2019-01" db="EMBL/GenBank/DDBJ databases">
        <title>Sequencing of cultivated peanut Arachis hypogaea provides insights into genome evolution and oil improvement.</title>
        <authorList>
            <person name="Chen X."/>
        </authorList>
    </citation>
    <scope>NUCLEOTIDE SEQUENCE [LARGE SCALE GENOMIC DNA]</scope>
    <source>
        <strain evidence="4">cv. Fuhuasheng</strain>
        <tissue evidence="3">Leaves</tissue>
    </source>
</reference>
<feature type="compositionally biased region" description="Polar residues" evidence="1">
    <location>
        <begin position="352"/>
        <end position="367"/>
    </location>
</feature>
<accession>A0A445DPH4</accession>
<dbReference type="EMBL" id="SDMP01000003">
    <property type="protein sequence ID" value="RYR65073.1"/>
    <property type="molecule type" value="Genomic_DNA"/>
</dbReference>
<evidence type="ECO:0000256" key="1">
    <source>
        <dbReference type="SAM" id="MobiDB-lite"/>
    </source>
</evidence>
<dbReference type="Pfam" id="PF26130">
    <property type="entry name" value="PB1-like"/>
    <property type="match status" value="1"/>
</dbReference>
<dbReference type="Proteomes" id="UP000289738">
    <property type="component" value="Chromosome A03"/>
</dbReference>
<name>A0A445DPH4_ARAHY</name>
<feature type="domain" description="PB1-like" evidence="2">
    <location>
        <begin position="98"/>
        <end position="199"/>
    </location>
</feature>
<protein>
    <recommendedName>
        <fullName evidence="2">PB1-like domain-containing protein</fullName>
    </recommendedName>
</protein>
<evidence type="ECO:0000313" key="3">
    <source>
        <dbReference type="EMBL" id="RYR65073.1"/>
    </source>
</evidence>
<feature type="compositionally biased region" description="Basic and acidic residues" evidence="1">
    <location>
        <begin position="426"/>
        <end position="444"/>
    </location>
</feature>
<feature type="region of interest" description="Disordered" evidence="1">
    <location>
        <begin position="252"/>
        <end position="587"/>
    </location>
</feature>
<feature type="compositionally biased region" description="Low complexity" evidence="1">
    <location>
        <begin position="519"/>
        <end position="563"/>
    </location>
</feature>
<gene>
    <name evidence="3" type="ORF">Ahy_A03g011068</name>
</gene>
<keyword evidence="4" id="KW-1185">Reference proteome</keyword>
<comment type="caution">
    <text evidence="3">The sequence shown here is derived from an EMBL/GenBank/DDBJ whole genome shotgun (WGS) entry which is preliminary data.</text>
</comment>
<dbReference type="AlphaFoldDB" id="A0A445DPH4"/>